<comment type="caution">
    <text evidence="1">The sequence shown here is derived from an EMBL/GenBank/DDBJ whole genome shotgun (WGS) entry which is preliminary data.</text>
</comment>
<sequence length="71" mass="8374">MYPSIFIKHTGLKQRPQCIDGIVKILLHMLFIDPSLIICQTSKSRLVRFCILVKQRFSPKTYKIGFWNFCI</sequence>
<reference evidence="1" key="1">
    <citation type="submission" date="2019-05" db="EMBL/GenBank/DDBJ databases">
        <title>The de novo reference genome and transcriptome assemblies of the wild tomato species Solanum chilense.</title>
        <authorList>
            <person name="Stam R."/>
            <person name="Nosenko T."/>
            <person name="Hoerger A.C."/>
            <person name="Stephan W."/>
            <person name="Seidel M.A."/>
            <person name="Kuhn J.M.M."/>
            <person name="Haberer G."/>
            <person name="Tellier A."/>
        </authorList>
    </citation>
    <scope>NUCLEOTIDE SEQUENCE</scope>
    <source>
        <tissue evidence="1">Mature leaves</tissue>
    </source>
</reference>
<accession>A0A6N2B6D8</accession>
<protein>
    <submittedName>
        <fullName evidence="1">Uncharacterized protein</fullName>
    </submittedName>
</protein>
<name>A0A6N2B6D8_SOLCI</name>
<organism evidence="1">
    <name type="scientific">Solanum chilense</name>
    <name type="common">Tomato</name>
    <name type="synonym">Lycopersicon chilense</name>
    <dbReference type="NCBI Taxonomy" id="4083"/>
    <lineage>
        <taxon>Eukaryota</taxon>
        <taxon>Viridiplantae</taxon>
        <taxon>Streptophyta</taxon>
        <taxon>Embryophyta</taxon>
        <taxon>Tracheophyta</taxon>
        <taxon>Spermatophyta</taxon>
        <taxon>Magnoliopsida</taxon>
        <taxon>eudicotyledons</taxon>
        <taxon>Gunneridae</taxon>
        <taxon>Pentapetalae</taxon>
        <taxon>asterids</taxon>
        <taxon>lamiids</taxon>
        <taxon>Solanales</taxon>
        <taxon>Solanaceae</taxon>
        <taxon>Solanoideae</taxon>
        <taxon>Solaneae</taxon>
        <taxon>Solanum</taxon>
        <taxon>Solanum subgen. Lycopersicon</taxon>
    </lineage>
</organism>
<dbReference type="EMBL" id="RXGB01004744">
    <property type="protein sequence ID" value="TMW89019.1"/>
    <property type="molecule type" value="Genomic_DNA"/>
</dbReference>
<dbReference type="AlphaFoldDB" id="A0A6N2B6D8"/>
<gene>
    <name evidence="1" type="ORF">EJD97_017756</name>
</gene>
<proteinExistence type="predicted"/>
<evidence type="ECO:0000313" key="1">
    <source>
        <dbReference type="EMBL" id="TMW89019.1"/>
    </source>
</evidence>